<dbReference type="InterPro" id="IPR002164">
    <property type="entry name" value="NAP_family"/>
</dbReference>
<feature type="region of interest" description="Disordered" evidence="3">
    <location>
        <begin position="427"/>
        <end position="456"/>
    </location>
</feature>
<dbReference type="Gene3D" id="3.30.1120.90">
    <property type="entry name" value="Nucleosome assembly protein"/>
    <property type="match status" value="1"/>
</dbReference>
<dbReference type="GO" id="GO:0006334">
    <property type="term" value="P:nucleosome assembly"/>
    <property type="evidence" value="ECO:0007669"/>
    <property type="project" value="InterPro"/>
</dbReference>
<feature type="compositionally biased region" description="Pro residues" evidence="3">
    <location>
        <begin position="29"/>
        <end position="40"/>
    </location>
</feature>
<accession>A0A6V2KVP3</accession>
<evidence type="ECO:0000256" key="1">
    <source>
        <dbReference type="ARBA" id="ARBA00009947"/>
    </source>
</evidence>
<dbReference type="AlphaFoldDB" id="A0A6V2KVP3"/>
<protein>
    <recommendedName>
        <fullName evidence="5">Nucleosome assembly protein</fullName>
    </recommendedName>
</protein>
<proteinExistence type="inferred from homology"/>
<dbReference type="Gene3D" id="1.20.5.1500">
    <property type="match status" value="1"/>
</dbReference>
<evidence type="ECO:0000313" key="4">
    <source>
        <dbReference type="EMBL" id="CAE4638281.1"/>
    </source>
</evidence>
<dbReference type="InterPro" id="IPR037231">
    <property type="entry name" value="NAP-like_sf"/>
</dbReference>
<dbReference type="GO" id="GO:0005634">
    <property type="term" value="C:nucleus"/>
    <property type="evidence" value="ECO:0007669"/>
    <property type="project" value="InterPro"/>
</dbReference>
<dbReference type="Pfam" id="PF00956">
    <property type="entry name" value="NAP"/>
    <property type="match status" value="1"/>
</dbReference>
<evidence type="ECO:0000256" key="3">
    <source>
        <dbReference type="SAM" id="MobiDB-lite"/>
    </source>
</evidence>
<gene>
    <name evidence="4" type="ORF">DBRI00130_LOCUS31281</name>
</gene>
<dbReference type="PANTHER" id="PTHR11875">
    <property type="entry name" value="TESTIS-SPECIFIC Y-ENCODED PROTEIN"/>
    <property type="match status" value="1"/>
</dbReference>
<feature type="region of interest" description="Disordered" evidence="3">
    <location>
        <begin position="1"/>
        <end position="92"/>
    </location>
</feature>
<evidence type="ECO:0008006" key="5">
    <source>
        <dbReference type="Google" id="ProtNLM"/>
    </source>
</evidence>
<feature type="compositionally biased region" description="Acidic residues" evidence="3">
    <location>
        <begin position="211"/>
        <end position="225"/>
    </location>
</feature>
<dbReference type="SUPFAM" id="SSF143113">
    <property type="entry name" value="NAP-like"/>
    <property type="match status" value="1"/>
</dbReference>
<organism evidence="4">
    <name type="scientific">Ditylum brightwellii</name>
    <dbReference type="NCBI Taxonomy" id="49249"/>
    <lineage>
        <taxon>Eukaryota</taxon>
        <taxon>Sar</taxon>
        <taxon>Stramenopiles</taxon>
        <taxon>Ochrophyta</taxon>
        <taxon>Bacillariophyta</taxon>
        <taxon>Mediophyceae</taxon>
        <taxon>Lithodesmiophycidae</taxon>
        <taxon>Lithodesmiales</taxon>
        <taxon>Lithodesmiaceae</taxon>
        <taxon>Ditylum</taxon>
    </lineage>
</organism>
<evidence type="ECO:0000256" key="2">
    <source>
        <dbReference type="RuleBase" id="RU003876"/>
    </source>
</evidence>
<name>A0A6V2KVP3_9STRA</name>
<dbReference type="EMBL" id="HBNS01040136">
    <property type="protein sequence ID" value="CAE4638281.1"/>
    <property type="molecule type" value="Transcribed_RNA"/>
</dbReference>
<comment type="similarity">
    <text evidence="1 2">Belongs to the nucleosome assembly protein (NAP) family.</text>
</comment>
<reference evidence="4" key="1">
    <citation type="submission" date="2021-01" db="EMBL/GenBank/DDBJ databases">
        <authorList>
            <person name="Corre E."/>
            <person name="Pelletier E."/>
            <person name="Niang G."/>
            <person name="Scheremetjew M."/>
            <person name="Finn R."/>
            <person name="Kale V."/>
            <person name="Holt S."/>
            <person name="Cochrane G."/>
            <person name="Meng A."/>
            <person name="Brown T."/>
            <person name="Cohen L."/>
        </authorList>
    </citation>
    <scope>NUCLEOTIDE SEQUENCE</scope>
    <source>
        <strain evidence="4">GSO104</strain>
    </source>
</reference>
<feature type="region of interest" description="Disordered" evidence="3">
    <location>
        <begin position="205"/>
        <end position="225"/>
    </location>
</feature>
<feature type="compositionally biased region" description="Polar residues" evidence="3">
    <location>
        <begin position="427"/>
        <end position="437"/>
    </location>
</feature>
<sequence length="456" mass="50850">MSERETPLSPNPSSGGASLEPSPTIDPANLPPMPATPIPPRKSSSDEDAGVNEANEKLANASLLEDLPLTPIPPPDFNLLPGDDSLKKQETSVKQPVAAFSFNFDKADDSEDDAIVVEDVSDDDEDEDDVDDEEEEGVPQDIMSMFPPKVVRRVNKLKELHSQREEIMNEYLVERAALEKKFAVLCKPLFEQRLDVIEGKLDEEIEKNAETDAEQEEEEEEDEDEVKGIPQFWVCAMGHMEAVAELITQSDVDCLEHLRNVTCDDDDDGCGFTISFHFGPNPYFTNTVLTKKYQIPNLLLEDEPILKNVEGCTIDWKAGTSLTYREVTKKQRSKSGRKAGQIRTITKRERTDSFFHFFTPPKMPSMETMDEEEADAIEDAFDHDYDVAQAFRSHIIPKAVLWFTGEAMDEIDNALLESALYENGVNESDISGAQGTPGSPFPPPVNGGNQEECKQS</sequence>